<gene>
    <name evidence="1" type="ORF">MILVUS5_LOCUS8310</name>
</gene>
<reference evidence="1" key="1">
    <citation type="submission" date="2023-10" db="EMBL/GenBank/DDBJ databases">
        <authorList>
            <person name="Rodriguez Cubillos JULIANA M."/>
            <person name="De Vega J."/>
        </authorList>
    </citation>
    <scope>NUCLEOTIDE SEQUENCE</scope>
</reference>
<dbReference type="EMBL" id="CASHSV030000013">
    <property type="protein sequence ID" value="CAJ2638051.1"/>
    <property type="molecule type" value="Genomic_DNA"/>
</dbReference>
<keyword evidence="2" id="KW-1185">Reference proteome</keyword>
<sequence length="958" mass="109750">MYVLSGWEGSAHDSKLLNDALTRRNGLKVPQGKYFLVDCGFPNRRKFLATYRGVRYHLQDFAGHGNDPENEKELFNLRHASLRNVIERIFGVFKSRFTIFKSAPPFPFKAQAELVLACAALHNFLRKECRSDEFPIEPTDESSSSSSVLPNHEDNNYEPIVQIYGGLQPLIDGQQLAISHMEDQEQYRQLENPRMEDPIQVRTLENQEQRHERFQNAEQTVENEMTKMRDLRIDDSGEGLNVARGRSENKSKGKGKKHRSKSRSKGDGGGKLKCYHCHEPGHFKKDCPERRGGGISSAQIAVSEEEGYESAGALTVTSWEPEKSWVMDSGCSYHICPRKEYFETLELKEGGVVRLDLEKRPETGVERIQFEVEPSTDEREKEDETQVPDESGSDETTVPDYQLARDRERRVIRPPNRLGYADLICYALNAAEEVQDSEPKNFREASESIDSQDWLKAMNEEMLSLEKNQTWKLVPLPKNKRVVGSKWVFKRKEGIPGVEAPRYKARLVAKGFTQVEGIDYNEIFSPVVKHCSIRVLMAIVNMYDLELEQMDVKTAFLHGELEETIYMQQPEGFVKDNSKVCLLKKSLYGLKQSPRQWYRRFDDFLLKAGFVRSNYDSCVYMMKRNEKVILYLLLYVDDILMASSDKQEIQQLKEKLNGEFEMKDLGNAKRILGMDILRDRSKGELFLSQHDYLKKVVERFRMTDSKVVNTPLGHHSKLSIKQCPQSEDERKKMESTPYASGVGSIMYGMVCSRPDLSYAISVVSRFMANPGQVHWQALKWVLRYLNGSLKGGLKYTRTDPGRDALEGYVDADYAGNIDTRKSLSGFVFTLFGTAVTWKANQQSVVALSTTQAEYIALVEGVKEAIWLKGMIGEMGISQGCVKIHCDNQSAIHLANHQVYHERTKHIDIRLHFVRDMIETKEIMVEKIASEENPADMFTKLLPRAKFKHCLDLINFVEE</sequence>
<organism evidence="1 2">
    <name type="scientific">Trifolium pratense</name>
    <name type="common">Red clover</name>
    <dbReference type="NCBI Taxonomy" id="57577"/>
    <lineage>
        <taxon>Eukaryota</taxon>
        <taxon>Viridiplantae</taxon>
        <taxon>Streptophyta</taxon>
        <taxon>Embryophyta</taxon>
        <taxon>Tracheophyta</taxon>
        <taxon>Spermatophyta</taxon>
        <taxon>Magnoliopsida</taxon>
        <taxon>eudicotyledons</taxon>
        <taxon>Gunneridae</taxon>
        <taxon>Pentapetalae</taxon>
        <taxon>rosids</taxon>
        <taxon>fabids</taxon>
        <taxon>Fabales</taxon>
        <taxon>Fabaceae</taxon>
        <taxon>Papilionoideae</taxon>
        <taxon>50 kb inversion clade</taxon>
        <taxon>NPAAA clade</taxon>
        <taxon>Hologalegina</taxon>
        <taxon>IRL clade</taxon>
        <taxon>Trifolieae</taxon>
        <taxon>Trifolium</taxon>
    </lineage>
</organism>
<evidence type="ECO:0000313" key="1">
    <source>
        <dbReference type="EMBL" id="CAJ2638051.1"/>
    </source>
</evidence>
<proteinExistence type="predicted"/>
<comment type="caution">
    <text evidence="1">The sequence shown here is derived from an EMBL/GenBank/DDBJ whole genome shotgun (WGS) entry which is preliminary data.</text>
</comment>
<evidence type="ECO:0000313" key="2">
    <source>
        <dbReference type="Proteomes" id="UP001177021"/>
    </source>
</evidence>
<dbReference type="Proteomes" id="UP001177021">
    <property type="component" value="Unassembled WGS sequence"/>
</dbReference>
<name>A0ACB0J1D0_TRIPR</name>
<protein>
    <submittedName>
        <fullName evidence="1">Uncharacterized protein</fullName>
    </submittedName>
</protein>
<accession>A0ACB0J1D0</accession>